<evidence type="ECO:0000313" key="2">
    <source>
        <dbReference type="Proteomes" id="UP000709295"/>
    </source>
</evidence>
<organism evidence="1 2">
    <name type="scientific">Phytophthora aleatoria</name>
    <dbReference type="NCBI Taxonomy" id="2496075"/>
    <lineage>
        <taxon>Eukaryota</taxon>
        <taxon>Sar</taxon>
        <taxon>Stramenopiles</taxon>
        <taxon>Oomycota</taxon>
        <taxon>Peronosporomycetes</taxon>
        <taxon>Peronosporales</taxon>
        <taxon>Peronosporaceae</taxon>
        <taxon>Phytophthora</taxon>
    </lineage>
</organism>
<reference evidence="1" key="1">
    <citation type="submission" date="2021-01" db="EMBL/GenBank/DDBJ databases">
        <title>Phytophthora aleatoria, a newly-described species from Pinus radiata is distinct from Phytophthora cactorum isolates based on comparative genomics.</title>
        <authorList>
            <person name="Mcdougal R."/>
            <person name="Panda P."/>
            <person name="Williams N."/>
            <person name="Studholme D.J."/>
        </authorList>
    </citation>
    <scope>NUCLEOTIDE SEQUENCE</scope>
    <source>
        <strain evidence="1">NZFS 4037</strain>
    </source>
</reference>
<name>A0A8J5M0G5_9STRA</name>
<keyword evidence="2" id="KW-1185">Reference proteome</keyword>
<protein>
    <recommendedName>
        <fullName evidence="3">Ankyrin repeat protein</fullName>
    </recommendedName>
</protein>
<evidence type="ECO:0008006" key="3">
    <source>
        <dbReference type="Google" id="ProtNLM"/>
    </source>
</evidence>
<dbReference type="AlphaFoldDB" id="A0A8J5M0G5"/>
<sequence length="97" mass="9954">MDGAATKGYLNVLERLHSERSEGCSSAVFTGAAAHCHLFVAEATAAAEHDHALIATFVLRIAAAANGHVAVVEILLQRWIDGDGAIVAAAGNGHVPV</sequence>
<evidence type="ECO:0000313" key="1">
    <source>
        <dbReference type="EMBL" id="KAG6955103.1"/>
    </source>
</evidence>
<gene>
    <name evidence="1" type="ORF">JG688_00012037</name>
</gene>
<proteinExistence type="predicted"/>
<dbReference type="Proteomes" id="UP000709295">
    <property type="component" value="Unassembled WGS sequence"/>
</dbReference>
<dbReference type="EMBL" id="JAENGY010000895">
    <property type="protein sequence ID" value="KAG6955103.1"/>
    <property type="molecule type" value="Genomic_DNA"/>
</dbReference>
<accession>A0A8J5M0G5</accession>
<comment type="caution">
    <text evidence="1">The sequence shown here is derived from an EMBL/GenBank/DDBJ whole genome shotgun (WGS) entry which is preliminary data.</text>
</comment>